<evidence type="ECO:0000256" key="2">
    <source>
        <dbReference type="SAM" id="Phobius"/>
    </source>
</evidence>
<feature type="compositionally biased region" description="Pro residues" evidence="1">
    <location>
        <begin position="9"/>
        <end position="19"/>
    </location>
</feature>
<evidence type="ECO:0000313" key="3">
    <source>
        <dbReference type="EMBL" id="MBO1322998.1"/>
    </source>
</evidence>
<dbReference type="EMBL" id="JAFREP010000047">
    <property type="protein sequence ID" value="MBO1322998.1"/>
    <property type="molecule type" value="Genomic_DNA"/>
</dbReference>
<gene>
    <name evidence="3" type="ORF">J3U88_31320</name>
</gene>
<keyword evidence="4" id="KW-1185">Reference proteome</keyword>
<name>A0A8J7U5X1_9BACT</name>
<evidence type="ECO:0000256" key="1">
    <source>
        <dbReference type="SAM" id="MobiDB-lite"/>
    </source>
</evidence>
<keyword evidence="2" id="KW-1133">Transmembrane helix</keyword>
<comment type="caution">
    <text evidence="3">The sequence shown here is derived from an EMBL/GenBank/DDBJ whole genome shotgun (WGS) entry which is preliminary data.</text>
</comment>
<feature type="transmembrane region" description="Helical" evidence="2">
    <location>
        <begin position="55"/>
        <end position="78"/>
    </location>
</feature>
<protein>
    <submittedName>
        <fullName evidence="3">Uncharacterized protein</fullName>
    </submittedName>
</protein>
<feature type="transmembrane region" description="Helical" evidence="2">
    <location>
        <begin position="98"/>
        <end position="116"/>
    </location>
</feature>
<dbReference type="AlphaFoldDB" id="A0A8J7U5X1"/>
<accession>A0A8J7U5X1</accession>
<proteinExistence type="predicted"/>
<keyword evidence="2" id="KW-0812">Transmembrane</keyword>
<feature type="region of interest" description="Disordered" evidence="1">
    <location>
        <begin position="1"/>
        <end position="40"/>
    </location>
</feature>
<dbReference type="Proteomes" id="UP000664417">
    <property type="component" value="Unassembled WGS sequence"/>
</dbReference>
<dbReference type="RefSeq" id="WP_207862970.1">
    <property type="nucleotide sequence ID" value="NZ_JAFREP010000047.1"/>
</dbReference>
<reference evidence="3" key="1">
    <citation type="submission" date="2021-03" db="EMBL/GenBank/DDBJ databases">
        <authorList>
            <person name="Wang G."/>
        </authorList>
    </citation>
    <scope>NUCLEOTIDE SEQUENCE</scope>
    <source>
        <strain evidence="3">KCTC 12899</strain>
    </source>
</reference>
<keyword evidence="2" id="KW-0472">Membrane</keyword>
<organism evidence="3 4">
    <name type="scientific">Acanthopleuribacter pedis</name>
    <dbReference type="NCBI Taxonomy" id="442870"/>
    <lineage>
        <taxon>Bacteria</taxon>
        <taxon>Pseudomonadati</taxon>
        <taxon>Acidobacteriota</taxon>
        <taxon>Holophagae</taxon>
        <taxon>Acanthopleuribacterales</taxon>
        <taxon>Acanthopleuribacteraceae</taxon>
        <taxon>Acanthopleuribacter</taxon>
    </lineage>
</organism>
<evidence type="ECO:0000313" key="4">
    <source>
        <dbReference type="Proteomes" id="UP000664417"/>
    </source>
</evidence>
<sequence>MTIHDPEPENPSPFAPPEADPSLENNTPSRGPGKASPPVKKEWPRMRALLDGGCAGCWVYFGGTLLVGLLLLPLRVYIQHGQADTSSLEKIPETVRMIVAPILFVLGLIIFGIVLWESLRSSKK</sequence>